<dbReference type="KEGG" id="shg:Sph21_3431"/>
<dbReference type="GO" id="GO:0003887">
    <property type="term" value="F:DNA-directed DNA polymerase activity"/>
    <property type="evidence" value="ECO:0007669"/>
    <property type="project" value="UniProtKB-EC"/>
</dbReference>
<dbReference type="GO" id="GO:0003677">
    <property type="term" value="F:DNA binding"/>
    <property type="evidence" value="ECO:0007669"/>
    <property type="project" value="InterPro"/>
</dbReference>
<dbReference type="GO" id="GO:0006289">
    <property type="term" value="P:nucleotide-excision repair"/>
    <property type="evidence" value="ECO:0007669"/>
    <property type="project" value="InterPro"/>
</dbReference>
<dbReference type="HOGENOM" id="CLU_030720_1_0_10"/>
<dbReference type="InterPro" id="IPR013520">
    <property type="entry name" value="Ribonucl_H"/>
</dbReference>
<dbReference type="InterPro" id="IPR000305">
    <property type="entry name" value="GIY-YIG_endonuc"/>
</dbReference>
<keyword evidence="4" id="KW-0548">Nucleotidyltransferase</keyword>
<dbReference type="Gene3D" id="3.30.420.10">
    <property type="entry name" value="Ribonuclease H-like superfamily/Ribonuclease H"/>
    <property type="match status" value="1"/>
</dbReference>
<dbReference type="Pfam" id="PF01541">
    <property type="entry name" value="GIY-YIG"/>
    <property type="match status" value="1"/>
</dbReference>
<comment type="subunit">
    <text evidence="2">DNA polymerase III contains a core (composed of alpha, epsilon and theta chains) that associates with a tau subunit. This core dimerizes to form the POLIII' complex. PolIII' associates with the gamma complex (composed of gamma, delta, delta', psi and chi chains) and with the beta chain to form the complete DNA polymerase III complex.</text>
</comment>
<reference evidence="4" key="1">
    <citation type="submission" date="2011-03" db="EMBL/GenBank/DDBJ databases">
        <title>Complete sequence of Sphingobacterium sp. 21.</title>
        <authorList>
            <consortium name="US DOE Joint Genome Institute"/>
            <person name="Lucas S."/>
            <person name="Copeland A."/>
            <person name="Lapidus A."/>
            <person name="Cheng J.-F."/>
            <person name="Goodwin L."/>
            <person name="Pitluck S."/>
            <person name="Davenport K."/>
            <person name="Detter J.C."/>
            <person name="Han C."/>
            <person name="Tapia R."/>
            <person name="Land M."/>
            <person name="Hauser L."/>
            <person name="Kyrpides N."/>
            <person name="Ivanova N."/>
            <person name="Ovchinnikova G."/>
            <person name="Pagani I."/>
            <person name="Siebers A.K."/>
            <person name="Allgaier M."/>
            <person name="Thelen M.P."/>
            <person name="Hugenholtz P."/>
            <person name="Woyke T."/>
        </authorList>
    </citation>
    <scope>NUCLEOTIDE SEQUENCE</scope>
    <source>
        <strain evidence="4">21</strain>
    </source>
</reference>
<dbReference type="SMART" id="SM00479">
    <property type="entry name" value="EXOIII"/>
    <property type="match status" value="1"/>
</dbReference>
<proteinExistence type="predicted"/>
<dbReference type="CDD" id="cd10434">
    <property type="entry name" value="GIY-YIG_UvrC_Cho"/>
    <property type="match status" value="1"/>
</dbReference>
<dbReference type="OrthoDB" id="9803913at2"/>
<dbReference type="EC" id="2.7.7.7" evidence="4"/>
<dbReference type="SMART" id="SM00465">
    <property type="entry name" value="GIYc"/>
    <property type="match status" value="1"/>
</dbReference>
<protein>
    <submittedName>
        <fullName evidence="4">DNA polymerase III, epsilon subunit</fullName>
        <ecNumber evidence="4">2.7.7.7</ecNumber>
    </submittedName>
</protein>
<feature type="domain" description="GIY-YIG" evidence="3">
    <location>
        <begin position="196"/>
        <end position="274"/>
    </location>
</feature>
<comment type="function">
    <text evidence="1">DNA polymerase III is a complex, multichain enzyme responsible for most of the replicative synthesis in bacteria. The epsilon subunit contain the editing function and is a proofreading 3'-5' exonuclease.</text>
</comment>
<dbReference type="GO" id="GO:0045004">
    <property type="term" value="P:DNA replication proofreading"/>
    <property type="evidence" value="ECO:0007669"/>
    <property type="project" value="TreeGrafter"/>
</dbReference>
<dbReference type="InterPro" id="IPR012337">
    <property type="entry name" value="RNaseH-like_sf"/>
</dbReference>
<dbReference type="Gene3D" id="3.40.1440.10">
    <property type="entry name" value="GIY-YIG endonuclease"/>
    <property type="match status" value="1"/>
</dbReference>
<evidence type="ECO:0000256" key="1">
    <source>
        <dbReference type="ARBA" id="ARBA00025483"/>
    </source>
</evidence>
<dbReference type="Pfam" id="PF00929">
    <property type="entry name" value="RNase_T"/>
    <property type="match status" value="1"/>
</dbReference>
<dbReference type="eggNOG" id="COG0847">
    <property type="taxonomic scope" value="Bacteria"/>
</dbReference>
<dbReference type="STRING" id="743722.Sph21_3431"/>
<keyword evidence="4" id="KW-0808">Transferase</keyword>
<evidence type="ECO:0000259" key="3">
    <source>
        <dbReference type="PROSITE" id="PS50164"/>
    </source>
</evidence>
<sequence length="463" mass="52200">MEYAIVDIETTGGHAAGHGITEIAICIHDGAGICHRYETLVNPQAHIPLHISALTGISNEMVADAPTFAEIAATVYQLLEGRIFVAHNVNFDYSFIKHHLAFCGYSWNAPKLCTVRLSRKVLPGFASYSLGKLCQQLNISITNRHRAGGDATATGILFSLLLEKGPDAIQAMLKKASKEQALPPNLPKENFERLPQTPGVYYFKDQKGKVVYVGKAKNIKKRVSAHFSGQNPNPQRQNFMRSIYDIDFVSCGTELIAFLLEAVEIKRLWPENNRALKRFEPKYGLYSYEDQKGYIRLAIDKHQRFQQAICSFGNVIEAYNLVNRLIQEHRLCAKLNGIQKVQGACLNHINGGCLGACIGEENKDNYNERMYTALDNLAKMLPSFIILDKGRTEDEQSCIWVEKGKLFGIGYIAYESDINHPEEIKDTLTRYPSNDYMMHLIMSYANQHPKLIHRLMEGEVVEQ</sequence>
<dbReference type="GO" id="GO:0005829">
    <property type="term" value="C:cytosol"/>
    <property type="evidence" value="ECO:0007669"/>
    <property type="project" value="TreeGrafter"/>
</dbReference>
<dbReference type="SUPFAM" id="SSF82771">
    <property type="entry name" value="GIY-YIG endonuclease"/>
    <property type="match status" value="1"/>
</dbReference>
<dbReference type="SUPFAM" id="SSF53098">
    <property type="entry name" value="Ribonuclease H-like"/>
    <property type="match status" value="1"/>
</dbReference>
<name>F4C291_SPHS2</name>
<dbReference type="PROSITE" id="PS50164">
    <property type="entry name" value="GIY_YIG"/>
    <property type="match status" value="1"/>
</dbReference>
<dbReference type="InterPro" id="IPR006054">
    <property type="entry name" value="DnaQ"/>
</dbReference>
<dbReference type="PANTHER" id="PTHR30231:SF37">
    <property type="entry name" value="EXODEOXYRIBONUCLEASE 10"/>
    <property type="match status" value="1"/>
</dbReference>
<dbReference type="InterPro" id="IPR035901">
    <property type="entry name" value="GIY-YIG_endonuc_sf"/>
</dbReference>
<dbReference type="NCBIfam" id="TIGR00573">
    <property type="entry name" value="dnaq"/>
    <property type="match status" value="1"/>
</dbReference>
<dbReference type="eggNOG" id="COG0322">
    <property type="taxonomic scope" value="Bacteria"/>
</dbReference>
<dbReference type="InterPro" id="IPR047296">
    <property type="entry name" value="GIY-YIG_UvrC_Cho"/>
</dbReference>
<evidence type="ECO:0000256" key="2">
    <source>
        <dbReference type="ARBA" id="ARBA00026073"/>
    </source>
</evidence>
<dbReference type="InterPro" id="IPR036397">
    <property type="entry name" value="RNaseH_sf"/>
</dbReference>
<accession>F4C291</accession>
<dbReference type="PANTHER" id="PTHR30231">
    <property type="entry name" value="DNA POLYMERASE III SUBUNIT EPSILON"/>
    <property type="match status" value="1"/>
</dbReference>
<dbReference type="FunFam" id="3.30.420.10:FF:000045">
    <property type="entry name" value="3'-5' exonuclease DinG"/>
    <property type="match status" value="1"/>
</dbReference>
<dbReference type="CDD" id="cd06127">
    <property type="entry name" value="DEDDh"/>
    <property type="match status" value="1"/>
</dbReference>
<dbReference type="EMBL" id="CP002584">
    <property type="protein sequence ID" value="ADZ79969.1"/>
    <property type="molecule type" value="Genomic_DNA"/>
</dbReference>
<dbReference type="GO" id="GO:0008408">
    <property type="term" value="F:3'-5' exonuclease activity"/>
    <property type="evidence" value="ECO:0007669"/>
    <property type="project" value="TreeGrafter"/>
</dbReference>
<gene>
    <name evidence="4" type="ordered locus">Sph21_3431</name>
</gene>
<organism evidence="4">
    <name type="scientific">Sphingobacterium sp. (strain 21)</name>
    <dbReference type="NCBI Taxonomy" id="743722"/>
    <lineage>
        <taxon>Bacteria</taxon>
        <taxon>Pseudomonadati</taxon>
        <taxon>Bacteroidota</taxon>
        <taxon>Sphingobacteriia</taxon>
        <taxon>Sphingobacteriales</taxon>
        <taxon>Sphingobacteriaceae</taxon>
        <taxon>Sphingobacterium</taxon>
    </lineage>
</organism>
<dbReference type="PATRIC" id="fig|743722.3.peg.3669"/>
<dbReference type="AlphaFoldDB" id="F4C291"/>
<evidence type="ECO:0000313" key="4">
    <source>
        <dbReference type="EMBL" id="ADZ79969.1"/>
    </source>
</evidence>